<organism evidence="1">
    <name type="scientific">uncultured Gemmatimonadota bacterium</name>
    <dbReference type="NCBI Taxonomy" id="203437"/>
    <lineage>
        <taxon>Bacteria</taxon>
        <taxon>Pseudomonadati</taxon>
        <taxon>Gemmatimonadota</taxon>
        <taxon>environmental samples</taxon>
    </lineage>
</organism>
<dbReference type="AlphaFoldDB" id="A0A6J4MM92"/>
<proteinExistence type="predicted"/>
<evidence type="ECO:0000313" key="1">
    <source>
        <dbReference type="EMBL" id="CAA9361851.1"/>
    </source>
</evidence>
<sequence>MNALTKGLMTIALLAATAACDGSPTAASALVSDQDGVSMAKQQQSRLTFSSTQSYEAQADQTASGAVGAINFTGSLTTGTPCYNVSATHQSGSTSVTVTVTASSSGGFCSQVITYNNYTGSVSNLAAGTYNFTVIHEVGGSRTTAFSGPVTVQ</sequence>
<dbReference type="EMBL" id="CADCTV010000795">
    <property type="protein sequence ID" value="CAA9361851.1"/>
    <property type="molecule type" value="Genomic_DNA"/>
</dbReference>
<protein>
    <submittedName>
        <fullName evidence="1">Uncharacterized protein</fullName>
    </submittedName>
</protein>
<gene>
    <name evidence="1" type="ORF">AVDCRST_MAG89-3793</name>
</gene>
<accession>A0A6J4MM92</accession>
<dbReference type="PROSITE" id="PS51257">
    <property type="entry name" value="PROKAR_LIPOPROTEIN"/>
    <property type="match status" value="1"/>
</dbReference>
<name>A0A6J4MM92_9BACT</name>
<reference evidence="1" key="1">
    <citation type="submission" date="2020-02" db="EMBL/GenBank/DDBJ databases">
        <authorList>
            <person name="Meier V. D."/>
        </authorList>
    </citation>
    <scope>NUCLEOTIDE SEQUENCE</scope>
    <source>
        <strain evidence="1">AVDCRST_MAG89</strain>
    </source>
</reference>